<comment type="caution">
    <text evidence="4">The sequence shown here is derived from an EMBL/GenBank/DDBJ whole genome shotgun (WGS) entry which is preliminary data.</text>
</comment>
<evidence type="ECO:0000313" key="5">
    <source>
        <dbReference type="Proteomes" id="UP000294656"/>
    </source>
</evidence>
<feature type="region of interest" description="Disordered" evidence="2">
    <location>
        <begin position="1"/>
        <end position="47"/>
    </location>
</feature>
<evidence type="ECO:0000256" key="1">
    <source>
        <dbReference type="SAM" id="Coils"/>
    </source>
</evidence>
<dbReference type="RefSeq" id="WP_133504415.1">
    <property type="nucleotide sequence ID" value="NZ_SNXC01000013.1"/>
</dbReference>
<sequence>MQRDDEVEIPSLTLDLDELQSRNPQQSKPKRKLNPPPAKPTSSAAQAKAPVYKKQSLFGVYFLLLLILGAASAAGYWLWQQNQQLKGQLAGALNEIQDLDHQLIAADVSAGELGSTVEETLKTHESEIRKLWGVAYDRNRKNIQTNIEGLKSTQTKLAELRENVATQGKLVAVQGDAFNEIEDGYNRLVESVSSLDKKSDEELSALQLNVQAVQLQGEQVSGKQSNLQAQYEALALQINKTLASIESLEDKIEANKTEIDEVAVLAAAANAKPVATAPSVKPDELAKLDKQVSENNEAIASIDVFRSQVLSQLNTLKAQVNQLALQQQLTNSDGL</sequence>
<accession>A0A4V3CGA0</accession>
<keyword evidence="3" id="KW-0812">Transmembrane</keyword>
<dbReference type="AlphaFoldDB" id="A0A4V3CGA0"/>
<evidence type="ECO:0008006" key="6">
    <source>
        <dbReference type="Google" id="ProtNLM"/>
    </source>
</evidence>
<keyword evidence="3" id="KW-1133">Transmembrane helix</keyword>
<dbReference type="OrthoDB" id="5700790at2"/>
<gene>
    <name evidence="4" type="ORF">DFP79_2693</name>
</gene>
<keyword evidence="3" id="KW-0472">Membrane</keyword>
<dbReference type="EMBL" id="SNXC01000013">
    <property type="protein sequence ID" value="TDO96922.1"/>
    <property type="molecule type" value="Genomic_DNA"/>
</dbReference>
<keyword evidence="1" id="KW-0175">Coiled coil</keyword>
<dbReference type="Proteomes" id="UP000294656">
    <property type="component" value="Unassembled WGS sequence"/>
</dbReference>
<name>A0A4V3CGA0_9GAMM</name>
<reference evidence="4 5" key="1">
    <citation type="submission" date="2019-03" db="EMBL/GenBank/DDBJ databases">
        <title>Genomic Encyclopedia of Type Strains, Phase III (KMG-III): the genomes of soil and plant-associated and newly described type strains.</title>
        <authorList>
            <person name="Whitman W."/>
        </authorList>
    </citation>
    <scope>NUCLEOTIDE SEQUENCE [LARGE SCALE GENOMIC DNA]</scope>
    <source>
        <strain evidence="4 5">CECT 7378</strain>
    </source>
</reference>
<feature type="transmembrane region" description="Helical" evidence="3">
    <location>
        <begin position="58"/>
        <end position="79"/>
    </location>
</feature>
<proteinExistence type="predicted"/>
<evidence type="ECO:0000313" key="4">
    <source>
        <dbReference type="EMBL" id="TDO96922.1"/>
    </source>
</evidence>
<evidence type="ECO:0000256" key="3">
    <source>
        <dbReference type="SAM" id="Phobius"/>
    </source>
</evidence>
<organism evidence="4 5">
    <name type="scientific">Marinomonas balearica</name>
    <dbReference type="NCBI Taxonomy" id="491947"/>
    <lineage>
        <taxon>Bacteria</taxon>
        <taxon>Pseudomonadati</taxon>
        <taxon>Pseudomonadota</taxon>
        <taxon>Gammaproteobacteria</taxon>
        <taxon>Oceanospirillales</taxon>
        <taxon>Oceanospirillaceae</taxon>
        <taxon>Marinomonas</taxon>
    </lineage>
</organism>
<protein>
    <recommendedName>
        <fullName evidence="6">Uroporphyrin-3 C-methyltransferase</fullName>
    </recommendedName>
</protein>
<feature type="coiled-coil region" evidence="1">
    <location>
        <begin position="231"/>
        <end position="265"/>
    </location>
</feature>
<evidence type="ECO:0000256" key="2">
    <source>
        <dbReference type="SAM" id="MobiDB-lite"/>
    </source>
</evidence>
<keyword evidence="5" id="KW-1185">Reference proteome</keyword>